<name>A0A9D1YBD6_9FIRM</name>
<keyword evidence="18" id="KW-0511">Multifunctional enzyme</keyword>
<keyword evidence="8" id="KW-0328">Glycosyltransferase</keyword>
<dbReference type="Pfam" id="PF00912">
    <property type="entry name" value="Transgly"/>
    <property type="match status" value="1"/>
</dbReference>
<dbReference type="GO" id="GO:0009252">
    <property type="term" value="P:peptidoglycan biosynthetic process"/>
    <property type="evidence" value="ECO:0007669"/>
    <property type="project" value="UniProtKB-KW"/>
</dbReference>
<keyword evidence="9" id="KW-0808">Transferase</keyword>
<keyword evidence="16 24" id="KW-0472">Membrane</keyword>
<evidence type="ECO:0000256" key="10">
    <source>
        <dbReference type="ARBA" id="ARBA00022692"/>
    </source>
</evidence>
<dbReference type="GO" id="GO:0030288">
    <property type="term" value="C:outer membrane-bounded periplasmic space"/>
    <property type="evidence" value="ECO:0007669"/>
    <property type="project" value="TreeGrafter"/>
</dbReference>
<dbReference type="GO" id="GO:0005886">
    <property type="term" value="C:plasma membrane"/>
    <property type="evidence" value="ECO:0007669"/>
    <property type="project" value="UniProtKB-SubCell"/>
</dbReference>
<dbReference type="InterPro" id="IPR001460">
    <property type="entry name" value="PCN-bd_Tpept"/>
</dbReference>
<evidence type="ECO:0000256" key="2">
    <source>
        <dbReference type="ARBA" id="ARBA00004401"/>
    </source>
</evidence>
<dbReference type="GO" id="GO:0008658">
    <property type="term" value="F:penicillin binding"/>
    <property type="evidence" value="ECO:0007669"/>
    <property type="project" value="InterPro"/>
</dbReference>
<dbReference type="GO" id="GO:0008955">
    <property type="term" value="F:peptidoglycan glycosyltransferase activity"/>
    <property type="evidence" value="ECO:0007669"/>
    <property type="project" value="UniProtKB-EC"/>
</dbReference>
<dbReference type="InterPro" id="IPR036950">
    <property type="entry name" value="PBP_transglycosylase"/>
</dbReference>
<dbReference type="GO" id="GO:0046677">
    <property type="term" value="P:response to antibiotic"/>
    <property type="evidence" value="ECO:0007669"/>
    <property type="project" value="UniProtKB-KW"/>
</dbReference>
<sequence>MLNKEDMNKYHTQDSQGYSQRTEGEFSQSAGATAKTVGGMAWRTVKTVLLVLIITGLLVFVSVMSYILSFRDVVPPNLSEAALSFSSKVYVTNDNGEEVEYMSFFANENRVWVSLSDIPAEMQTAQICIEDHRFYQHQGVDWRNTMGAVAGLVGGGSNRGGSTITQQLVKNLTGEKQVSILRKVKEIFTALNMEGGYYQDGEYHSGYSKEEILETYLNLVNYGGQNQGVEAAANDYFGKHISECSLAECALIAGITQNPSQYYPYYYPEQAKDRARTVLGRMLELSEEGELTDERLVNITQDEYDAAMAELDAMTFGGQEMPEEETTGETAEEAAQEREYDEKWNWYIDTMFEDIVRDLMETQGISRDLAVSNIYNAGYEIHCAMDVDLQTDMEEYFLENTDMLPADQAIELGFFMMDPYSGKVMTVIGSRYERSGRLLYNNATRATRQPGSSIKPVGPYSLGIHTGTITYGSVLNDIPVPGYYGEGSTEEGPSNYSLDYTGSMNVDRAIEQSQNAPAAWLAKELTPQAVFDWMTNQLHFTTLDAERDPNLAPMALGGLTNGVTVRELTAAYQVFANGGVYHEPYTYTYVKDHDGNVILDNRPEANPGEQVMSVDDATVMNKLLQRPIYGSWGTATSILSDLPTQIFGKTGTTDDEYDLWFVGSTPFCVAGIWNGYADVQAELPDDTVAKDTWRAVIQHLLENYDWSDKQWVLSENVFEATFCRSSGKLAGPGCYDTAYGWYSPDKNPGTCNGGSDHIARGSVSGSAAPAESFAPSLAPTLEPSDLPSIEPSLEPTEEPSSEPSSEPSTEPSEPPITEPTDPPVTEPTEPPVVEPTDPPVVEPTDPPVVEPTPPPSVDPEPVVSDTPVFEPEVPAA</sequence>
<dbReference type="SUPFAM" id="SSF56601">
    <property type="entry name" value="beta-lactamase/transpeptidase-like"/>
    <property type="match status" value="1"/>
</dbReference>
<keyword evidence="6" id="KW-0121">Carboxypeptidase</keyword>
<evidence type="ECO:0000256" key="3">
    <source>
        <dbReference type="ARBA" id="ARBA00012448"/>
    </source>
</evidence>
<dbReference type="InterPro" id="IPR050396">
    <property type="entry name" value="Glycosyltr_51/Transpeptidase"/>
</dbReference>
<feature type="region of interest" description="Disordered" evidence="23">
    <location>
        <begin position="762"/>
        <end position="876"/>
    </location>
</feature>
<evidence type="ECO:0000256" key="14">
    <source>
        <dbReference type="ARBA" id="ARBA00022984"/>
    </source>
</evidence>
<keyword evidence="12" id="KW-0133">Cell shape</keyword>
<evidence type="ECO:0000256" key="19">
    <source>
        <dbReference type="ARBA" id="ARBA00023316"/>
    </source>
</evidence>
<evidence type="ECO:0000256" key="8">
    <source>
        <dbReference type="ARBA" id="ARBA00022676"/>
    </source>
</evidence>
<keyword evidence="17" id="KW-0046">Antibiotic resistance</keyword>
<reference evidence="27" key="2">
    <citation type="submission" date="2021-04" db="EMBL/GenBank/DDBJ databases">
        <authorList>
            <person name="Gilroy R."/>
        </authorList>
    </citation>
    <scope>NUCLEOTIDE SEQUENCE</scope>
    <source>
        <strain evidence="27">1282</strain>
    </source>
</reference>
<keyword evidence="14" id="KW-0573">Peptidoglycan synthesis</keyword>
<evidence type="ECO:0000256" key="17">
    <source>
        <dbReference type="ARBA" id="ARBA00023251"/>
    </source>
</evidence>
<evidence type="ECO:0000256" key="22">
    <source>
        <dbReference type="ARBA" id="ARBA00049902"/>
    </source>
</evidence>
<dbReference type="InterPro" id="IPR023346">
    <property type="entry name" value="Lysozyme-like_dom_sf"/>
</dbReference>
<feature type="compositionally biased region" description="Pro residues" evidence="23">
    <location>
        <begin position="812"/>
        <end position="858"/>
    </location>
</feature>
<evidence type="ECO:0000256" key="21">
    <source>
        <dbReference type="ARBA" id="ARBA00044770"/>
    </source>
</evidence>
<keyword evidence="11" id="KW-0378">Hydrolase</keyword>
<keyword evidence="5" id="KW-1003">Cell membrane</keyword>
<evidence type="ECO:0000259" key="26">
    <source>
        <dbReference type="Pfam" id="PF00912"/>
    </source>
</evidence>
<feature type="compositionally biased region" description="Basic and acidic residues" evidence="23">
    <location>
        <begin position="1"/>
        <end position="12"/>
    </location>
</feature>
<dbReference type="InterPro" id="IPR012338">
    <property type="entry name" value="Beta-lactam/transpept-like"/>
</dbReference>
<feature type="compositionally biased region" description="Polar residues" evidence="23">
    <location>
        <begin position="13"/>
        <end position="24"/>
    </location>
</feature>
<keyword evidence="7" id="KW-0645">Protease</keyword>
<evidence type="ECO:0000256" key="24">
    <source>
        <dbReference type="SAM" id="Phobius"/>
    </source>
</evidence>
<evidence type="ECO:0000256" key="18">
    <source>
        <dbReference type="ARBA" id="ARBA00023268"/>
    </source>
</evidence>
<keyword evidence="13" id="KW-0735">Signal-anchor</keyword>
<dbReference type="EMBL" id="DXDU01000016">
    <property type="protein sequence ID" value="HIY25785.1"/>
    <property type="molecule type" value="Genomic_DNA"/>
</dbReference>
<gene>
    <name evidence="27" type="ORF">H9838_01255</name>
</gene>
<keyword evidence="10 24" id="KW-0812">Transmembrane</keyword>
<dbReference type="GO" id="GO:0006508">
    <property type="term" value="P:proteolysis"/>
    <property type="evidence" value="ECO:0007669"/>
    <property type="project" value="UniProtKB-KW"/>
</dbReference>
<dbReference type="Pfam" id="PF00905">
    <property type="entry name" value="Transpeptidase"/>
    <property type="match status" value="1"/>
</dbReference>
<evidence type="ECO:0000256" key="12">
    <source>
        <dbReference type="ARBA" id="ARBA00022960"/>
    </source>
</evidence>
<comment type="subcellular location">
    <subcellularLocation>
        <location evidence="2">Cell membrane</location>
        <topology evidence="2">Single-pass type II membrane protein</topology>
    </subcellularLocation>
</comment>
<comment type="catalytic activity">
    <reaction evidence="22">
        <text>[GlcNAc-(1-&gt;4)-Mur2Ac(oyl-L-Ala-gamma-D-Glu-L-Lys-D-Ala-D-Ala)](n)-di-trans,octa-cis-undecaprenyl diphosphate + beta-D-GlcNAc-(1-&gt;4)-Mur2Ac(oyl-L-Ala-gamma-D-Glu-L-Lys-D-Ala-D-Ala)-di-trans,octa-cis-undecaprenyl diphosphate = [GlcNAc-(1-&gt;4)-Mur2Ac(oyl-L-Ala-gamma-D-Glu-L-Lys-D-Ala-D-Ala)](n+1)-di-trans,octa-cis-undecaprenyl diphosphate + di-trans,octa-cis-undecaprenyl diphosphate + H(+)</text>
        <dbReference type="Rhea" id="RHEA:23708"/>
        <dbReference type="Rhea" id="RHEA-COMP:9602"/>
        <dbReference type="Rhea" id="RHEA-COMP:9603"/>
        <dbReference type="ChEBI" id="CHEBI:15378"/>
        <dbReference type="ChEBI" id="CHEBI:58405"/>
        <dbReference type="ChEBI" id="CHEBI:60033"/>
        <dbReference type="ChEBI" id="CHEBI:78435"/>
        <dbReference type="EC" id="2.4.99.28"/>
    </reaction>
</comment>
<dbReference type="Gene3D" id="3.40.710.10">
    <property type="entry name" value="DD-peptidase/beta-lactamase superfamily"/>
    <property type="match status" value="1"/>
</dbReference>
<evidence type="ECO:0000256" key="1">
    <source>
        <dbReference type="ARBA" id="ARBA00002624"/>
    </source>
</evidence>
<evidence type="ECO:0000256" key="7">
    <source>
        <dbReference type="ARBA" id="ARBA00022670"/>
    </source>
</evidence>
<dbReference type="AlphaFoldDB" id="A0A9D1YBD6"/>
<evidence type="ECO:0000256" key="15">
    <source>
        <dbReference type="ARBA" id="ARBA00022989"/>
    </source>
</evidence>
<dbReference type="GO" id="GO:0009002">
    <property type="term" value="F:serine-type D-Ala-D-Ala carboxypeptidase activity"/>
    <property type="evidence" value="ECO:0007669"/>
    <property type="project" value="UniProtKB-EC"/>
</dbReference>
<dbReference type="Proteomes" id="UP000823915">
    <property type="component" value="Unassembled WGS sequence"/>
</dbReference>
<feature type="compositionally biased region" description="Low complexity" evidence="23">
    <location>
        <begin position="801"/>
        <end position="811"/>
    </location>
</feature>
<proteinExistence type="predicted"/>
<evidence type="ECO:0000313" key="27">
    <source>
        <dbReference type="EMBL" id="HIY25785.1"/>
    </source>
</evidence>
<dbReference type="EC" id="3.4.16.4" evidence="3"/>
<comment type="function">
    <text evidence="1">Cell wall formation. Synthesis of cross-linked peptidoglycan from the lipid intermediates. The enzyme has a penicillin-insensitive transglycosylase N-terminal domain (formation of linear glycan strands) and a penicillin-sensitive transpeptidase C-terminal domain (cross-linking of the peptide subunits).</text>
</comment>
<evidence type="ECO:0000256" key="5">
    <source>
        <dbReference type="ARBA" id="ARBA00022475"/>
    </source>
</evidence>
<evidence type="ECO:0000256" key="16">
    <source>
        <dbReference type="ARBA" id="ARBA00023136"/>
    </source>
</evidence>
<evidence type="ECO:0000256" key="13">
    <source>
        <dbReference type="ARBA" id="ARBA00022968"/>
    </source>
</evidence>
<dbReference type="PANTHER" id="PTHR32282:SF11">
    <property type="entry name" value="PENICILLIN-BINDING PROTEIN 1B"/>
    <property type="match status" value="1"/>
</dbReference>
<evidence type="ECO:0000259" key="25">
    <source>
        <dbReference type="Pfam" id="PF00905"/>
    </source>
</evidence>
<feature type="domain" description="Penicillin-binding protein transpeptidase" evidence="25">
    <location>
        <begin position="414"/>
        <end position="663"/>
    </location>
</feature>
<evidence type="ECO:0000256" key="23">
    <source>
        <dbReference type="SAM" id="MobiDB-lite"/>
    </source>
</evidence>
<comment type="catalytic activity">
    <reaction evidence="20">
        <text>Preferential cleavage: (Ac)2-L-Lys-D-Ala-|-D-Ala. Also transpeptidation of peptidyl-alanyl moieties that are N-acyl substituents of D-alanine.</text>
        <dbReference type="EC" id="3.4.16.4"/>
    </reaction>
</comment>
<evidence type="ECO:0000313" key="28">
    <source>
        <dbReference type="Proteomes" id="UP000823915"/>
    </source>
</evidence>
<evidence type="ECO:0000256" key="20">
    <source>
        <dbReference type="ARBA" id="ARBA00034000"/>
    </source>
</evidence>
<feature type="domain" description="Glycosyl transferase family 51" evidence="26">
    <location>
        <begin position="105"/>
        <end position="282"/>
    </location>
</feature>
<dbReference type="EC" id="2.4.99.28" evidence="21"/>
<dbReference type="SUPFAM" id="SSF53955">
    <property type="entry name" value="Lysozyme-like"/>
    <property type="match status" value="1"/>
</dbReference>
<protein>
    <recommendedName>
        <fullName evidence="4">Penicillin-binding protein 1A</fullName>
        <ecNumber evidence="21">2.4.99.28</ecNumber>
        <ecNumber evidence="3">3.4.16.4</ecNumber>
    </recommendedName>
</protein>
<dbReference type="InterPro" id="IPR001264">
    <property type="entry name" value="Glyco_trans_51"/>
</dbReference>
<evidence type="ECO:0000256" key="6">
    <source>
        <dbReference type="ARBA" id="ARBA00022645"/>
    </source>
</evidence>
<evidence type="ECO:0000256" key="11">
    <source>
        <dbReference type="ARBA" id="ARBA00022801"/>
    </source>
</evidence>
<accession>A0A9D1YBD6</accession>
<evidence type="ECO:0000256" key="9">
    <source>
        <dbReference type="ARBA" id="ARBA00022679"/>
    </source>
</evidence>
<comment type="caution">
    <text evidence="27">The sequence shown here is derived from an EMBL/GenBank/DDBJ whole genome shotgun (WGS) entry which is preliminary data.</text>
</comment>
<reference evidence="27" key="1">
    <citation type="journal article" date="2021" name="PeerJ">
        <title>Extensive microbial diversity within the chicken gut microbiome revealed by metagenomics and culture.</title>
        <authorList>
            <person name="Gilroy R."/>
            <person name="Ravi A."/>
            <person name="Getino M."/>
            <person name="Pursley I."/>
            <person name="Horton D.L."/>
            <person name="Alikhan N.F."/>
            <person name="Baker D."/>
            <person name="Gharbi K."/>
            <person name="Hall N."/>
            <person name="Watson M."/>
            <person name="Adriaenssens E.M."/>
            <person name="Foster-Nyarko E."/>
            <person name="Jarju S."/>
            <person name="Secka A."/>
            <person name="Antonio M."/>
            <person name="Oren A."/>
            <person name="Chaudhuri R.R."/>
            <person name="La Ragione R."/>
            <person name="Hildebrand F."/>
            <person name="Pallen M.J."/>
        </authorList>
    </citation>
    <scope>NUCLEOTIDE SEQUENCE</scope>
    <source>
        <strain evidence="27">1282</strain>
    </source>
</reference>
<dbReference type="Gene3D" id="1.10.3810.10">
    <property type="entry name" value="Biosynthetic peptidoglycan transglycosylase-like"/>
    <property type="match status" value="1"/>
</dbReference>
<dbReference type="GO" id="GO:0071555">
    <property type="term" value="P:cell wall organization"/>
    <property type="evidence" value="ECO:0007669"/>
    <property type="project" value="UniProtKB-KW"/>
</dbReference>
<feature type="transmembrane region" description="Helical" evidence="24">
    <location>
        <begin position="48"/>
        <end position="68"/>
    </location>
</feature>
<evidence type="ECO:0000256" key="4">
    <source>
        <dbReference type="ARBA" id="ARBA00018638"/>
    </source>
</evidence>
<organism evidence="27 28">
    <name type="scientific">Candidatus Acutalibacter pullistercoris</name>
    <dbReference type="NCBI Taxonomy" id="2838418"/>
    <lineage>
        <taxon>Bacteria</taxon>
        <taxon>Bacillati</taxon>
        <taxon>Bacillota</taxon>
        <taxon>Clostridia</taxon>
        <taxon>Eubacteriales</taxon>
        <taxon>Acutalibacteraceae</taxon>
        <taxon>Acutalibacter</taxon>
    </lineage>
</organism>
<dbReference type="PANTHER" id="PTHR32282">
    <property type="entry name" value="BINDING PROTEIN TRANSPEPTIDASE, PUTATIVE-RELATED"/>
    <property type="match status" value="1"/>
</dbReference>
<dbReference type="GO" id="GO:0008360">
    <property type="term" value="P:regulation of cell shape"/>
    <property type="evidence" value="ECO:0007669"/>
    <property type="project" value="UniProtKB-KW"/>
</dbReference>
<keyword evidence="19" id="KW-0961">Cell wall biogenesis/degradation</keyword>
<feature type="region of interest" description="Disordered" evidence="23">
    <location>
        <begin position="1"/>
        <end position="24"/>
    </location>
</feature>
<keyword evidence="15 24" id="KW-1133">Transmembrane helix</keyword>